<dbReference type="Proteomes" id="UP000037178">
    <property type="component" value="Unassembled WGS sequence"/>
</dbReference>
<evidence type="ECO:0000313" key="1">
    <source>
        <dbReference type="EMBL" id="KMW57206.1"/>
    </source>
</evidence>
<accession>A0A0J9E2X6</accession>
<dbReference type="AlphaFoldDB" id="A0A0J9E2X6"/>
<dbReference type="EMBL" id="LFTY01000002">
    <property type="protein sequence ID" value="KMW57206.1"/>
    <property type="molecule type" value="Genomic_DNA"/>
</dbReference>
<comment type="caution">
    <text evidence="1">The sequence shown here is derived from an EMBL/GenBank/DDBJ whole genome shotgun (WGS) entry which is preliminary data.</text>
</comment>
<sequence>MNRNAFSAFSDIRITVRMLHRFPITQKNKQVGHIHQARASKV</sequence>
<keyword evidence="2" id="KW-1185">Reference proteome</keyword>
<proteinExistence type="predicted"/>
<name>A0A0J9E2X6_9RHOB</name>
<gene>
    <name evidence="1" type="ORF">AIOL_002167</name>
</gene>
<dbReference type="PATRIC" id="fig|1675527.3.peg.2282"/>
<evidence type="ECO:0000313" key="2">
    <source>
        <dbReference type="Proteomes" id="UP000037178"/>
    </source>
</evidence>
<reference evidence="1 2" key="1">
    <citation type="submission" date="2015-06" db="EMBL/GenBank/DDBJ databases">
        <title>Draft genome sequence of an Alphaproteobacteria species associated to the Mediterranean sponge Oscarella lobularis.</title>
        <authorList>
            <person name="Jourda C."/>
            <person name="Santini S."/>
            <person name="Claverie J.-M."/>
        </authorList>
    </citation>
    <scope>NUCLEOTIDE SEQUENCE [LARGE SCALE GENOMIC DNA]</scope>
    <source>
        <strain evidence="1">IGS</strain>
    </source>
</reference>
<protein>
    <submittedName>
        <fullName evidence="1">Uncharacterized protein</fullName>
    </submittedName>
</protein>
<organism evidence="1 2">
    <name type="scientific">Candidatus Rhodobacter oscarellae</name>
    <dbReference type="NCBI Taxonomy" id="1675527"/>
    <lineage>
        <taxon>Bacteria</taxon>
        <taxon>Pseudomonadati</taxon>
        <taxon>Pseudomonadota</taxon>
        <taxon>Alphaproteobacteria</taxon>
        <taxon>Rhodobacterales</taxon>
        <taxon>Rhodobacter group</taxon>
        <taxon>Rhodobacter</taxon>
    </lineage>
</organism>